<dbReference type="Pfam" id="PF04672">
    <property type="entry name" value="Methyltransf_19"/>
    <property type="match status" value="1"/>
</dbReference>
<evidence type="ECO:0000256" key="1">
    <source>
        <dbReference type="SAM" id="MobiDB-lite"/>
    </source>
</evidence>
<evidence type="ECO:0000313" key="2">
    <source>
        <dbReference type="EMBL" id="GLI01683.1"/>
    </source>
</evidence>
<dbReference type="EMBL" id="BSDI01000048">
    <property type="protein sequence ID" value="GLI01683.1"/>
    <property type="molecule type" value="Genomic_DNA"/>
</dbReference>
<dbReference type="Proteomes" id="UP001144280">
    <property type="component" value="Unassembled WGS sequence"/>
</dbReference>
<evidence type="ECO:0008006" key="4">
    <source>
        <dbReference type="Google" id="ProtNLM"/>
    </source>
</evidence>
<keyword evidence="3" id="KW-1185">Reference proteome</keyword>
<protein>
    <recommendedName>
        <fullName evidence="4">S-adenosyl methyltransferase</fullName>
    </recommendedName>
</protein>
<dbReference type="PIRSF" id="PIRSF017393">
    <property type="entry name" value="MTase_SAV2177"/>
    <property type="match status" value="1"/>
</dbReference>
<feature type="region of interest" description="Disordered" evidence="1">
    <location>
        <begin position="259"/>
        <end position="278"/>
    </location>
</feature>
<dbReference type="SUPFAM" id="SSF53335">
    <property type="entry name" value="S-adenosyl-L-methionine-dependent methyltransferases"/>
    <property type="match status" value="1"/>
</dbReference>
<sequence length="278" mass="30093">MIHAYAQRVELPGGQPTDIDLTRPSAARVYDYFLGGAHNFEVDRQLAEQIASMTPNLADTMRAGRAFLRRAVRYLVDEGVDQFLDIGSGIPTVGNVHEVAQAANPASRVVYVDVDPVAVMHSRSILEGNDLAGVIEADMRDPDRILADAQKMGLIDLSRPVAVLLAGVVHFVPDADRPAEAVATLRDAAPPGSFLAISHSTFDKQPQEMLDAQRLSARTATEITLRSHDEIAGYFGDFALVEPGLVFLPLWRPESPGDVGDHPERFGAYGGVGRKPSM</sequence>
<comment type="caution">
    <text evidence="2">The sequence shown here is derived from an EMBL/GenBank/DDBJ whole genome shotgun (WGS) entry which is preliminary data.</text>
</comment>
<evidence type="ECO:0000313" key="3">
    <source>
        <dbReference type="Proteomes" id="UP001144280"/>
    </source>
</evidence>
<dbReference type="InterPro" id="IPR006764">
    <property type="entry name" value="SAM_dep_MeTrfase_SAV2177_type"/>
</dbReference>
<gene>
    <name evidence="2" type="ORF">Pa4123_69590</name>
</gene>
<dbReference type="Gene3D" id="3.40.50.150">
    <property type="entry name" value="Vaccinia Virus protein VP39"/>
    <property type="match status" value="1"/>
</dbReference>
<feature type="compositionally biased region" description="Gly residues" evidence="1">
    <location>
        <begin position="268"/>
        <end position="278"/>
    </location>
</feature>
<accession>A0ABQ5R655</accession>
<proteinExistence type="predicted"/>
<name>A0ABQ5R655_9ACTN</name>
<dbReference type="InterPro" id="IPR029063">
    <property type="entry name" value="SAM-dependent_MTases_sf"/>
</dbReference>
<organism evidence="2 3">
    <name type="scientific">Phytohabitans aurantiacus</name>
    <dbReference type="NCBI Taxonomy" id="3016789"/>
    <lineage>
        <taxon>Bacteria</taxon>
        <taxon>Bacillati</taxon>
        <taxon>Actinomycetota</taxon>
        <taxon>Actinomycetes</taxon>
        <taxon>Micromonosporales</taxon>
        <taxon>Micromonosporaceae</taxon>
    </lineage>
</organism>
<reference evidence="2" key="1">
    <citation type="submission" date="2022-12" db="EMBL/GenBank/DDBJ databases">
        <title>New Phytohabitans aurantiacus sp. RD004123 nov., an actinomycete isolated from soil.</title>
        <authorList>
            <person name="Triningsih D.W."/>
            <person name="Harunari E."/>
            <person name="Igarashi Y."/>
        </authorList>
    </citation>
    <scope>NUCLEOTIDE SEQUENCE</scope>
    <source>
        <strain evidence="2">RD004123</strain>
    </source>
</reference>